<comment type="caution">
    <text evidence="1">The sequence shown here is derived from an EMBL/GenBank/DDBJ whole genome shotgun (WGS) entry which is preliminary data.</text>
</comment>
<keyword evidence="2" id="KW-1185">Reference proteome</keyword>
<proteinExistence type="predicted"/>
<organism evidence="1 2">
    <name type="scientific">Gandjariella thermophila</name>
    <dbReference type="NCBI Taxonomy" id="1931992"/>
    <lineage>
        <taxon>Bacteria</taxon>
        <taxon>Bacillati</taxon>
        <taxon>Actinomycetota</taxon>
        <taxon>Actinomycetes</taxon>
        <taxon>Pseudonocardiales</taxon>
        <taxon>Pseudonocardiaceae</taxon>
        <taxon>Gandjariella</taxon>
    </lineage>
</organism>
<reference evidence="2" key="1">
    <citation type="submission" date="2019-04" db="EMBL/GenBank/DDBJ databases">
        <title>Draft genome sequence of Pseudonocardiaceae bacterium SL3-2-4.</title>
        <authorList>
            <person name="Ningsih F."/>
            <person name="Yokota A."/>
            <person name="Sakai Y."/>
            <person name="Nanatani K."/>
            <person name="Yabe S."/>
            <person name="Oetari A."/>
            <person name="Sjamsuridzal W."/>
        </authorList>
    </citation>
    <scope>NUCLEOTIDE SEQUENCE [LARGE SCALE GENOMIC DNA]</scope>
    <source>
        <strain evidence="2">SL3-2-4</strain>
    </source>
</reference>
<dbReference type="RefSeq" id="WP_153816564.1">
    <property type="nucleotide sequence ID" value="NZ_BJFL01000024.1"/>
</dbReference>
<evidence type="ECO:0000313" key="1">
    <source>
        <dbReference type="EMBL" id="GDY32428.1"/>
    </source>
</evidence>
<dbReference type="AlphaFoldDB" id="A0A4D4JCP6"/>
<accession>A0A4D4JCP6</accession>
<name>A0A4D4JCP6_9PSEU</name>
<dbReference type="EMBL" id="BJFL01000024">
    <property type="protein sequence ID" value="GDY32428.1"/>
    <property type="molecule type" value="Genomic_DNA"/>
</dbReference>
<dbReference type="Proteomes" id="UP000298860">
    <property type="component" value="Unassembled WGS sequence"/>
</dbReference>
<protein>
    <submittedName>
        <fullName evidence="1">Uncharacterized protein</fullName>
    </submittedName>
</protein>
<evidence type="ECO:0000313" key="2">
    <source>
        <dbReference type="Proteomes" id="UP000298860"/>
    </source>
</evidence>
<gene>
    <name evidence="1" type="ORF">GTS_40610</name>
</gene>
<sequence length="50" mass="5676">MSNTMGNTASRRAAIRGLGTRLRRVANRFDAYTLEAFNPQFPHGRGRRRA</sequence>